<organism evidence="1 2">
    <name type="scientific">Pistacia atlantica</name>
    <dbReference type="NCBI Taxonomy" id="434234"/>
    <lineage>
        <taxon>Eukaryota</taxon>
        <taxon>Viridiplantae</taxon>
        <taxon>Streptophyta</taxon>
        <taxon>Embryophyta</taxon>
        <taxon>Tracheophyta</taxon>
        <taxon>Spermatophyta</taxon>
        <taxon>Magnoliopsida</taxon>
        <taxon>eudicotyledons</taxon>
        <taxon>Gunneridae</taxon>
        <taxon>Pentapetalae</taxon>
        <taxon>rosids</taxon>
        <taxon>malvids</taxon>
        <taxon>Sapindales</taxon>
        <taxon>Anacardiaceae</taxon>
        <taxon>Pistacia</taxon>
    </lineage>
</organism>
<name>A0ACC1ASE1_9ROSI</name>
<proteinExistence type="predicted"/>
<dbReference type="Proteomes" id="UP001164250">
    <property type="component" value="Chromosome 8"/>
</dbReference>
<dbReference type="EMBL" id="CM047904">
    <property type="protein sequence ID" value="KAJ0089605.1"/>
    <property type="molecule type" value="Genomic_DNA"/>
</dbReference>
<sequence length="33" mass="4105">MRFHSMATFYSYIMEKQKRVILQIGFTKQWTSF</sequence>
<protein>
    <submittedName>
        <fullName evidence="1">Uncharacterized protein</fullName>
    </submittedName>
</protein>
<comment type="caution">
    <text evidence="1">The sequence shown here is derived from an EMBL/GenBank/DDBJ whole genome shotgun (WGS) entry which is preliminary data.</text>
</comment>
<gene>
    <name evidence="1" type="ORF">Patl1_14523</name>
</gene>
<evidence type="ECO:0000313" key="2">
    <source>
        <dbReference type="Proteomes" id="UP001164250"/>
    </source>
</evidence>
<reference evidence="2" key="1">
    <citation type="journal article" date="2023" name="G3 (Bethesda)">
        <title>Genome assembly and association tests identify interacting loci associated with vigor, precocity, and sex in interspecific pistachio rootstocks.</title>
        <authorList>
            <person name="Palmer W."/>
            <person name="Jacygrad E."/>
            <person name="Sagayaradj S."/>
            <person name="Cavanaugh K."/>
            <person name="Han R."/>
            <person name="Bertier L."/>
            <person name="Beede B."/>
            <person name="Kafkas S."/>
            <person name="Golino D."/>
            <person name="Preece J."/>
            <person name="Michelmore R."/>
        </authorList>
    </citation>
    <scope>NUCLEOTIDE SEQUENCE [LARGE SCALE GENOMIC DNA]</scope>
</reference>
<keyword evidence="2" id="KW-1185">Reference proteome</keyword>
<accession>A0ACC1ASE1</accession>
<evidence type="ECO:0000313" key="1">
    <source>
        <dbReference type="EMBL" id="KAJ0089605.1"/>
    </source>
</evidence>